<accession>A0AAJ7WK49</accession>
<feature type="region of interest" description="Disordered" evidence="1">
    <location>
        <begin position="518"/>
        <end position="565"/>
    </location>
</feature>
<evidence type="ECO:0000256" key="2">
    <source>
        <dbReference type="SAM" id="Phobius"/>
    </source>
</evidence>
<name>A0AAJ7WK49_9ACAR</name>
<evidence type="ECO:0000313" key="4">
    <source>
        <dbReference type="Proteomes" id="UP000694867"/>
    </source>
</evidence>
<proteinExistence type="predicted"/>
<dbReference type="RefSeq" id="XP_028968883.1">
    <property type="nucleotide sequence ID" value="XM_029113050.1"/>
</dbReference>
<evidence type="ECO:0000256" key="1">
    <source>
        <dbReference type="SAM" id="MobiDB-lite"/>
    </source>
</evidence>
<feature type="chain" id="PRO_5042617153" evidence="3">
    <location>
        <begin position="19"/>
        <end position="565"/>
    </location>
</feature>
<reference evidence="5" key="1">
    <citation type="submission" date="2025-08" db="UniProtKB">
        <authorList>
            <consortium name="RefSeq"/>
        </authorList>
    </citation>
    <scope>IDENTIFICATION</scope>
</reference>
<dbReference type="AlphaFoldDB" id="A0AAJ7WK49"/>
<dbReference type="PANTHER" id="PTHR33538:SF1">
    <property type="entry name" value="PROTEIN BRAMBLEBERRY"/>
    <property type="match status" value="1"/>
</dbReference>
<dbReference type="PANTHER" id="PTHR33538">
    <property type="entry name" value="PROTEIN GAMETE EXPRESSED 1"/>
    <property type="match status" value="1"/>
</dbReference>
<feature type="signal peptide" evidence="3">
    <location>
        <begin position="1"/>
        <end position="18"/>
    </location>
</feature>
<dbReference type="GeneID" id="100898819"/>
<keyword evidence="2" id="KW-0472">Membrane</keyword>
<evidence type="ECO:0000256" key="3">
    <source>
        <dbReference type="SAM" id="SignalP"/>
    </source>
</evidence>
<keyword evidence="2" id="KW-0812">Transmembrane</keyword>
<feature type="compositionally biased region" description="Polar residues" evidence="1">
    <location>
        <begin position="518"/>
        <end position="542"/>
    </location>
</feature>
<keyword evidence="3" id="KW-0732">Signal</keyword>
<keyword evidence="4" id="KW-1185">Reference proteome</keyword>
<feature type="transmembrane region" description="Helical" evidence="2">
    <location>
        <begin position="419"/>
        <end position="440"/>
    </location>
</feature>
<keyword evidence="2" id="KW-1133">Transmembrane helix</keyword>
<evidence type="ECO:0000313" key="5">
    <source>
        <dbReference type="RefSeq" id="XP_028968883.1"/>
    </source>
</evidence>
<dbReference type="InterPro" id="IPR040346">
    <property type="entry name" value="GEX1/Brambleberry"/>
</dbReference>
<dbReference type="KEGG" id="goe:100898819"/>
<protein>
    <submittedName>
        <fullName evidence="5">Protein brambleberry</fullName>
    </submittedName>
</protein>
<feature type="compositionally biased region" description="Basic residues" evidence="1">
    <location>
        <begin position="556"/>
        <end position="565"/>
    </location>
</feature>
<dbReference type="Proteomes" id="UP000694867">
    <property type="component" value="Unplaced"/>
</dbReference>
<gene>
    <name evidence="5" type="primary">LOC100898819</name>
</gene>
<organism evidence="4 5">
    <name type="scientific">Galendromus occidentalis</name>
    <name type="common">western predatory mite</name>
    <dbReference type="NCBI Taxonomy" id="34638"/>
    <lineage>
        <taxon>Eukaryota</taxon>
        <taxon>Metazoa</taxon>
        <taxon>Ecdysozoa</taxon>
        <taxon>Arthropoda</taxon>
        <taxon>Chelicerata</taxon>
        <taxon>Arachnida</taxon>
        <taxon>Acari</taxon>
        <taxon>Parasitiformes</taxon>
        <taxon>Mesostigmata</taxon>
        <taxon>Gamasina</taxon>
        <taxon>Phytoseioidea</taxon>
        <taxon>Phytoseiidae</taxon>
        <taxon>Typhlodrominae</taxon>
        <taxon>Galendromus</taxon>
    </lineage>
</organism>
<sequence length="565" mass="63276">MKLILVLILASYPVSVVPFLSIFKWTLSGEETPSSETYASADSTAALAVDVAFDLSPTDEKFLQEAKKLDLEAVGNDSPLADCHRRLVLSLRKKCGHLDDEQIGKMAVNLLNCQNAIERRPQFPCKSSMTLAECTKPMDPNSWTVYQLMTNRALALCHSVNQQLFRARVEMLVSHLAIASKDQLGELQEMHEWHGKLMNLQASAAEQMNVLNDQHESMVSRHEELLAKQKNLETALNENVMQLSTDQKILESGSHQLIKITNEVKTHLDSTVAEVQRQEELLKIQRQTMDQILKLYETSLRELLTELEGRGESLLALQDLTYLKVQASLEGISKVNESLGALGSLLMTIQNTVSDHTRWARSLIIEHEVDGDTATFASHFGLLALMMVVGSFLQFPFVSRLIIITATPLNFYLKLTSDYHASLTELLVAVASVTVVEIVLTKLRAKQKPASKEEFHKLVESIKTMEERINVIAMLSPSKDHQFKEPYAPSDLEKFIASSAEYIDPNGNLEWDQASVAQSDYSSSTQQSGLEKTRCQGTNKDGTQCKRMTSKALCPTHRRSSRNRT</sequence>